<feature type="binding site" evidence="1">
    <location>
        <position position="10"/>
    </location>
    <ligand>
        <name>Zn(2+)</name>
        <dbReference type="ChEBI" id="CHEBI:29105"/>
    </ligand>
</feature>
<evidence type="ECO:0000256" key="2">
    <source>
        <dbReference type="SAM" id="MobiDB-lite"/>
    </source>
</evidence>
<keyword evidence="5" id="KW-1185">Reference proteome</keyword>
<evidence type="ECO:0000256" key="1">
    <source>
        <dbReference type="PROSITE-ProRule" id="PRU01263"/>
    </source>
</evidence>
<gene>
    <name evidence="4" type="ORF">CEUTPL_LOCUS495</name>
</gene>
<feature type="region of interest" description="Disordered" evidence="2">
    <location>
        <begin position="298"/>
        <end position="319"/>
    </location>
</feature>
<evidence type="ECO:0000259" key="3">
    <source>
        <dbReference type="PROSITE" id="PS51915"/>
    </source>
</evidence>
<feature type="binding site" evidence="1">
    <location>
        <position position="56"/>
    </location>
    <ligand>
        <name>Zn(2+)</name>
        <dbReference type="ChEBI" id="CHEBI:29105"/>
    </ligand>
</feature>
<dbReference type="Proteomes" id="UP001152799">
    <property type="component" value="Chromosome 1"/>
</dbReference>
<feature type="binding site" evidence="1">
    <location>
        <position position="13"/>
    </location>
    <ligand>
        <name>Zn(2+)</name>
        <dbReference type="ChEBI" id="CHEBI:29105"/>
    </ligand>
</feature>
<dbReference type="SMART" id="SM00868">
    <property type="entry name" value="zf-AD"/>
    <property type="match status" value="1"/>
</dbReference>
<dbReference type="EMBL" id="OU892277">
    <property type="protein sequence ID" value="CAG9759753.1"/>
    <property type="molecule type" value="Genomic_DNA"/>
</dbReference>
<evidence type="ECO:0000313" key="4">
    <source>
        <dbReference type="EMBL" id="CAG9759753.1"/>
    </source>
</evidence>
<dbReference type="PROSITE" id="PS51915">
    <property type="entry name" value="ZAD"/>
    <property type="match status" value="1"/>
</dbReference>
<proteinExistence type="predicted"/>
<protein>
    <recommendedName>
        <fullName evidence="3">ZAD domain-containing protein</fullName>
    </recommendedName>
</protein>
<reference evidence="4" key="1">
    <citation type="submission" date="2022-01" db="EMBL/GenBank/DDBJ databases">
        <authorList>
            <person name="King R."/>
        </authorList>
    </citation>
    <scope>NUCLEOTIDE SEQUENCE</scope>
</reference>
<keyword evidence="1" id="KW-0479">Metal-binding</keyword>
<feature type="region of interest" description="Disordered" evidence="2">
    <location>
        <begin position="204"/>
        <end position="225"/>
    </location>
</feature>
<dbReference type="Pfam" id="PF07776">
    <property type="entry name" value="zf-AD"/>
    <property type="match status" value="1"/>
</dbReference>
<accession>A0A9N9MGE1</accession>
<evidence type="ECO:0000313" key="5">
    <source>
        <dbReference type="Proteomes" id="UP001152799"/>
    </source>
</evidence>
<dbReference type="Gene3D" id="3.40.1800.20">
    <property type="match status" value="1"/>
</dbReference>
<organism evidence="4 5">
    <name type="scientific">Ceutorhynchus assimilis</name>
    <name type="common">cabbage seed weevil</name>
    <dbReference type="NCBI Taxonomy" id="467358"/>
    <lineage>
        <taxon>Eukaryota</taxon>
        <taxon>Metazoa</taxon>
        <taxon>Ecdysozoa</taxon>
        <taxon>Arthropoda</taxon>
        <taxon>Hexapoda</taxon>
        <taxon>Insecta</taxon>
        <taxon>Pterygota</taxon>
        <taxon>Neoptera</taxon>
        <taxon>Endopterygota</taxon>
        <taxon>Coleoptera</taxon>
        <taxon>Polyphaga</taxon>
        <taxon>Cucujiformia</taxon>
        <taxon>Curculionidae</taxon>
        <taxon>Ceutorhynchinae</taxon>
        <taxon>Ceutorhynchus</taxon>
    </lineage>
</organism>
<dbReference type="InterPro" id="IPR012934">
    <property type="entry name" value="Znf_AD"/>
</dbReference>
<dbReference type="GO" id="GO:0008270">
    <property type="term" value="F:zinc ion binding"/>
    <property type="evidence" value="ECO:0007669"/>
    <property type="project" value="UniProtKB-UniRule"/>
</dbReference>
<feature type="compositionally biased region" description="Low complexity" evidence="2">
    <location>
        <begin position="301"/>
        <end position="312"/>
    </location>
</feature>
<sequence>MDAAVVREICRLCPNKTQLKSIFDEPFSGNINIKEAIFIVTGIEVLENDEISVKICNRCLKITTAMVKYRKDANRQDKFLRRKCNTDARIKKVLPSTSSAKKTKRDLDVHKSIAQISNLFPTLKLPSICKKQDMAAFITLPLGEVEKYFKDRKLNMNQYIWKSPAPHDKSTETSRAFLTFKPSATSTPKSRSIILLSDDDNNINAYPSSGSPTAPEIISSVNTSSDPITEPVLPINYGPFNIAYNFDKSPETNDKSGAWDWDSLPPVNVGKKSSKIEPVVTDSKPVASSSVPIQLPAILENNNPQPSSSRSNDTQAVNSQTPMLQALFDRVPHAAVPRKPLRIRKSYSV</sequence>
<feature type="domain" description="ZAD" evidence="3">
    <location>
        <begin position="8"/>
        <end position="83"/>
    </location>
</feature>
<feature type="binding site" evidence="1">
    <location>
        <position position="59"/>
    </location>
    <ligand>
        <name>Zn(2+)</name>
        <dbReference type="ChEBI" id="CHEBI:29105"/>
    </ligand>
</feature>
<feature type="region of interest" description="Disordered" evidence="2">
    <location>
        <begin position="273"/>
        <end position="292"/>
    </location>
</feature>
<keyword evidence="1" id="KW-0863">Zinc-finger</keyword>
<dbReference type="OrthoDB" id="6784650at2759"/>
<keyword evidence="1" id="KW-0862">Zinc</keyword>
<dbReference type="AlphaFoldDB" id="A0A9N9MGE1"/>
<name>A0A9N9MGE1_9CUCU</name>
<dbReference type="GO" id="GO:0005634">
    <property type="term" value="C:nucleus"/>
    <property type="evidence" value="ECO:0007669"/>
    <property type="project" value="InterPro"/>
</dbReference>
<dbReference type="SUPFAM" id="SSF57716">
    <property type="entry name" value="Glucocorticoid receptor-like (DNA-binding domain)"/>
    <property type="match status" value="1"/>
</dbReference>